<dbReference type="InterPro" id="IPR050179">
    <property type="entry name" value="Trans_hexapeptide_repeat"/>
</dbReference>
<dbReference type="Proteomes" id="UP000643610">
    <property type="component" value="Unassembled WGS sequence"/>
</dbReference>
<evidence type="ECO:0000256" key="4">
    <source>
        <dbReference type="ARBA" id="ARBA00023315"/>
    </source>
</evidence>
<dbReference type="EMBL" id="JACOFU010000001">
    <property type="protein sequence ID" value="MBC3829963.1"/>
    <property type="molecule type" value="Genomic_DNA"/>
</dbReference>
<keyword evidence="3" id="KW-0677">Repeat</keyword>
<protein>
    <submittedName>
        <fullName evidence="5">Acetyltransferase</fullName>
    </submittedName>
</protein>
<keyword evidence="2" id="KW-0808">Transferase</keyword>
<dbReference type="InterPro" id="IPR018357">
    <property type="entry name" value="Hexapep_transf_CS"/>
</dbReference>
<dbReference type="PANTHER" id="PTHR43300:SF7">
    <property type="entry name" value="UDP-N-ACETYLBACILLOSAMINE N-ACETYLTRANSFERASE"/>
    <property type="match status" value="1"/>
</dbReference>
<proteinExistence type="inferred from homology"/>
<evidence type="ECO:0000313" key="6">
    <source>
        <dbReference type="Proteomes" id="UP000643610"/>
    </source>
</evidence>
<keyword evidence="4" id="KW-0012">Acyltransferase</keyword>
<evidence type="ECO:0000313" key="5">
    <source>
        <dbReference type="EMBL" id="MBC3829963.1"/>
    </source>
</evidence>
<dbReference type="SUPFAM" id="SSF51161">
    <property type="entry name" value="Trimeric LpxA-like enzymes"/>
    <property type="match status" value="1"/>
</dbReference>
<dbReference type="Gene3D" id="2.160.10.10">
    <property type="entry name" value="Hexapeptide repeat proteins"/>
    <property type="match status" value="2"/>
</dbReference>
<dbReference type="Pfam" id="PF00132">
    <property type="entry name" value="Hexapep"/>
    <property type="match status" value="2"/>
</dbReference>
<gene>
    <name evidence="5" type="ORF">H8K33_00410</name>
</gene>
<evidence type="ECO:0000256" key="2">
    <source>
        <dbReference type="ARBA" id="ARBA00022679"/>
    </source>
</evidence>
<keyword evidence="6" id="KW-1185">Reference proteome</keyword>
<dbReference type="CDD" id="cd03360">
    <property type="entry name" value="LbH_AT_putative"/>
    <property type="match status" value="1"/>
</dbReference>
<comment type="similarity">
    <text evidence="1">Belongs to the transferase hexapeptide repeat family.</text>
</comment>
<dbReference type="InterPro" id="IPR011004">
    <property type="entry name" value="Trimer_LpxA-like_sf"/>
</dbReference>
<dbReference type="PROSITE" id="PS00101">
    <property type="entry name" value="HEXAPEP_TRANSFERASES"/>
    <property type="match status" value="1"/>
</dbReference>
<evidence type="ECO:0000256" key="3">
    <source>
        <dbReference type="ARBA" id="ARBA00022737"/>
    </source>
</evidence>
<dbReference type="InterPro" id="IPR001451">
    <property type="entry name" value="Hexapep"/>
</dbReference>
<accession>A0ABR6XKC0</accession>
<evidence type="ECO:0000256" key="1">
    <source>
        <dbReference type="ARBA" id="ARBA00007274"/>
    </source>
</evidence>
<name>A0ABR6XKC0_9BURK</name>
<dbReference type="PANTHER" id="PTHR43300">
    <property type="entry name" value="ACETYLTRANSFERASE"/>
    <property type="match status" value="1"/>
</dbReference>
<comment type="caution">
    <text evidence="5">The sequence shown here is derived from an EMBL/GenBank/DDBJ whole genome shotgun (WGS) entry which is preliminary data.</text>
</comment>
<dbReference type="RefSeq" id="WP_186889017.1">
    <property type="nucleotide sequence ID" value="NZ_JACOFU010000001.1"/>
</dbReference>
<sequence>MKKSLVIFGTSNILSDIFDCAIANQLSISKIVTHLPEEIGERNRSLSSRIQDLSVIGEVPTVQELNEFSPSDDELYILGPTTPTRSNLAAEIKRRFNIHFTQLIHPTAYVSPLAQLSEGVFIGANSVIGPGAHLAEHVFINRGVTIGHDTHIGSFSRIQPGCNLGGLSRIGNSVTVGIGATLIERLIIGDDAFIGAGAVVTSDVTSKVLVVGIPAKFKKNLS</sequence>
<organism evidence="5 6">
    <name type="scientific">Undibacterium amnicola</name>
    <dbReference type="NCBI Taxonomy" id="1834038"/>
    <lineage>
        <taxon>Bacteria</taxon>
        <taxon>Pseudomonadati</taxon>
        <taxon>Pseudomonadota</taxon>
        <taxon>Betaproteobacteria</taxon>
        <taxon>Burkholderiales</taxon>
        <taxon>Oxalobacteraceae</taxon>
        <taxon>Undibacterium</taxon>
    </lineage>
</organism>
<dbReference type="InterPro" id="IPR020019">
    <property type="entry name" value="AcTrfase_PglD-like"/>
</dbReference>
<reference evidence="5 6" key="1">
    <citation type="submission" date="2020-08" db="EMBL/GenBank/DDBJ databases">
        <title>Novel species isolated from subtropical streams in China.</title>
        <authorList>
            <person name="Lu H."/>
        </authorList>
    </citation>
    <scope>NUCLEOTIDE SEQUENCE [LARGE SCALE GENOMIC DNA]</scope>
    <source>
        <strain evidence="5 6">KCTC 52442</strain>
    </source>
</reference>